<dbReference type="AlphaFoldDB" id="A0A8J7L2F0"/>
<dbReference type="Proteomes" id="UP000599391">
    <property type="component" value="Unassembled WGS sequence"/>
</dbReference>
<evidence type="ECO:0000313" key="3">
    <source>
        <dbReference type="Proteomes" id="UP000599391"/>
    </source>
</evidence>
<comment type="caution">
    <text evidence="2">The sequence shown here is derived from an EMBL/GenBank/DDBJ whole genome shotgun (WGS) entry which is preliminary data.</text>
</comment>
<evidence type="ECO:0000256" key="1">
    <source>
        <dbReference type="SAM" id="Coils"/>
    </source>
</evidence>
<gene>
    <name evidence="2" type="ORF">I8751_04790</name>
</gene>
<sequence>MADLEKLVNELPKLIYSLNLTIGNSHEIMQQIALINHVQEQLHNIQKLIVQELRFAKIKNAAISTLPRISKADSLLIPSIDLEHITVNNRATFIIRNFGNLETKISLTDLQIKIDSWTEWGNLLQALAADILSDPQLVNQLNSNINDPSIPAKFTELNKILDHNLVSKNPINLKQQSLHIINISQDILEVKQRLNYVITTIKNSHSLLTILLGISSFFGKSGFTLEWLDDEHELIISSDGKFQELTEIISDCELFQQEIDSLLLRSKNLKLQAEQALINIEQENQSKQDAQNTAKLAPQFVEKKPQNFFIVGRSISLVASSLVVLGFGGWISKDKIPHFQQQSAIASQEASAVTNFTSALKLGTEASALVQSPPHPLIVWQQAKTKWQQAINLLTSVPEETSVAVKAKQKLIRYRINYNAISQKVLVEKKALADLESAHKLAIEAAFFVQTSPNSVLVWQQAKEKWQQAINLLEAIPASTAVSPQAKEMLASYKTNYAAISAIVKN</sequence>
<dbReference type="EMBL" id="JAECZB010000006">
    <property type="protein sequence ID" value="MBH8551702.1"/>
    <property type="molecule type" value="Genomic_DNA"/>
</dbReference>
<keyword evidence="1" id="KW-0175">Coiled coil</keyword>
<accession>A0A8J7L2F0</accession>
<feature type="coiled-coil region" evidence="1">
    <location>
        <begin position="266"/>
        <end position="293"/>
    </location>
</feature>
<proteinExistence type="predicted"/>
<keyword evidence="3" id="KW-1185">Reference proteome</keyword>
<organism evidence="2 3">
    <name type="scientific">Atlanticothrix silvestris CENA357</name>
    <dbReference type="NCBI Taxonomy" id="1725252"/>
    <lineage>
        <taxon>Bacteria</taxon>
        <taxon>Bacillati</taxon>
        <taxon>Cyanobacteriota</taxon>
        <taxon>Cyanophyceae</taxon>
        <taxon>Nostocales</taxon>
        <taxon>Nodulariaceae</taxon>
        <taxon>Atlanticothrix</taxon>
        <taxon>Atlanticothrix silvestris</taxon>
    </lineage>
</organism>
<evidence type="ECO:0000313" key="2">
    <source>
        <dbReference type="EMBL" id="MBH8551702.1"/>
    </source>
</evidence>
<protein>
    <submittedName>
        <fullName evidence="2">Uncharacterized protein</fullName>
    </submittedName>
</protein>
<reference evidence="2 3" key="1">
    <citation type="journal article" date="2021" name="Int. J. Syst. Evol. Microbiol.">
        <title>Amazonocrinis nigriterrae gen. nov., sp. nov., Atlanticothrix silvestris gen. nov., sp. nov. and Dendronalium phyllosphericum gen. nov., sp. nov., nostocacean cyanobacteria from Brazilian environments.</title>
        <authorList>
            <person name="Alvarenga D.O."/>
            <person name="Andreote A.P.D."/>
            <person name="Branco L.H.Z."/>
            <person name="Delbaje E."/>
            <person name="Cruz R.B."/>
            <person name="Varani A.M."/>
            <person name="Fiore M.F."/>
        </authorList>
    </citation>
    <scope>NUCLEOTIDE SEQUENCE [LARGE SCALE GENOMIC DNA]</scope>
    <source>
        <strain evidence="2 3">CENA357</strain>
    </source>
</reference>
<name>A0A8J7L2F0_9CYAN</name>
<dbReference type="RefSeq" id="WP_214438023.1">
    <property type="nucleotide sequence ID" value="NZ_JAECZB010000006.1"/>
</dbReference>